<accession>A0A5M8Q4P4</accession>
<gene>
    <name evidence="1" type="ORF">FRX48_01077</name>
</gene>
<sequence length="96" mass="11387">MEDMKRSRDAVKRLITQIAPTIVFDENDEVSHNGTLDFVTLIAAVSMYDPRICKRTILKSSVLSQLPEQSLVLLKYFRWPDELRYRRTSWQSRRKK</sequence>
<dbReference type="AlphaFoldDB" id="A0A5M8Q4P4"/>
<evidence type="ECO:0000313" key="1">
    <source>
        <dbReference type="EMBL" id="KAA6416357.1"/>
    </source>
</evidence>
<comment type="caution">
    <text evidence="1">The sequence shown here is derived from an EMBL/GenBank/DDBJ whole genome shotgun (WGS) entry which is preliminary data.</text>
</comment>
<dbReference type="Proteomes" id="UP000324767">
    <property type="component" value="Unassembled WGS sequence"/>
</dbReference>
<dbReference type="EMBL" id="VXIT01000001">
    <property type="protein sequence ID" value="KAA6416357.1"/>
    <property type="molecule type" value="Genomic_DNA"/>
</dbReference>
<protein>
    <submittedName>
        <fullName evidence="1">Uncharacterized protein</fullName>
    </submittedName>
</protein>
<proteinExistence type="predicted"/>
<name>A0A5M8Q4P4_9LECA</name>
<organism evidence="1 2">
    <name type="scientific">Lasallia pustulata</name>
    <dbReference type="NCBI Taxonomy" id="136370"/>
    <lineage>
        <taxon>Eukaryota</taxon>
        <taxon>Fungi</taxon>
        <taxon>Dikarya</taxon>
        <taxon>Ascomycota</taxon>
        <taxon>Pezizomycotina</taxon>
        <taxon>Lecanoromycetes</taxon>
        <taxon>OSLEUM clade</taxon>
        <taxon>Umbilicariomycetidae</taxon>
        <taxon>Umbilicariales</taxon>
        <taxon>Umbilicariaceae</taxon>
        <taxon>Lasallia</taxon>
    </lineage>
</organism>
<evidence type="ECO:0000313" key="2">
    <source>
        <dbReference type="Proteomes" id="UP000324767"/>
    </source>
</evidence>
<reference evidence="1 2" key="1">
    <citation type="submission" date="2019-09" db="EMBL/GenBank/DDBJ databases">
        <title>The hologenome of the rock-dwelling lichen Lasallia pustulata.</title>
        <authorList>
            <person name="Greshake Tzovaras B."/>
            <person name="Segers F."/>
            <person name="Bicker A."/>
            <person name="Dal Grande F."/>
            <person name="Otte J."/>
            <person name="Hankeln T."/>
            <person name="Schmitt I."/>
            <person name="Ebersberger I."/>
        </authorList>
    </citation>
    <scope>NUCLEOTIDE SEQUENCE [LARGE SCALE GENOMIC DNA]</scope>
    <source>
        <strain evidence="1">A1-1</strain>
    </source>
</reference>